<keyword evidence="2" id="KW-1185">Reference proteome</keyword>
<gene>
    <name evidence="1" type="ORF">K432DRAFT_386014</name>
</gene>
<organism evidence="1 2">
    <name type="scientific">Lepidopterella palustris CBS 459.81</name>
    <dbReference type="NCBI Taxonomy" id="1314670"/>
    <lineage>
        <taxon>Eukaryota</taxon>
        <taxon>Fungi</taxon>
        <taxon>Dikarya</taxon>
        <taxon>Ascomycota</taxon>
        <taxon>Pezizomycotina</taxon>
        <taxon>Dothideomycetes</taxon>
        <taxon>Pleosporomycetidae</taxon>
        <taxon>Mytilinidiales</taxon>
        <taxon>Argynnaceae</taxon>
        <taxon>Lepidopterella</taxon>
    </lineage>
</organism>
<evidence type="ECO:0000313" key="1">
    <source>
        <dbReference type="EMBL" id="OCK75693.1"/>
    </source>
</evidence>
<evidence type="ECO:0000313" key="2">
    <source>
        <dbReference type="Proteomes" id="UP000250266"/>
    </source>
</evidence>
<name>A0A8E2JAU3_9PEZI</name>
<protein>
    <submittedName>
        <fullName evidence="1">Uncharacterized protein</fullName>
    </submittedName>
</protein>
<dbReference type="AlphaFoldDB" id="A0A8E2JAU3"/>
<sequence length="119" mass="12807">MGLAALCYKFPSSQPSHNLVSFTICILSTCIPLASTGDGSQASQAHLGHHLALWRDKTIHWQLQTLPLGGIQTASRLSVNHYRLIALLPIVTGSTPMVLMPRIHNSGRTLTALEKTAGP</sequence>
<dbReference type="EMBL" id="KV745286">
    <property type="protein sequence ID" value="OCK75693.1"/>
    <property type="molecule type" value="Genomic_DNA"/>
</dbReference>
<dbReference type="Proteomes" id="UP000250266">
    <property type="component" value="Unassembled WGS sequence"/>
</dbReference>
<accession>A0A8E2JAU3</accession>
<reference evidence="1 2" key="1">
    <citation type="journal article" date="2016" name="Nat. Commun.">
        <title>Ectomycorrhizal ecology is imprinted in the genome of the dominant symbiotic fungus Cenococcum geophilum.</title>
        <authorList>
            <consortium name="DOE Joint Genome Institute"/>
            <person name="Peter M."/>
            <person name="Kohler A."/>
            <person name="Ohm R.A."/>
            <person name="Kuo A."/>
            <person name="Krutzmann J."/>
            <person name="Morin E."/>
            <person name="Arend M."/>
            <person name="Barry K.W."/>
            <person name="Binder M."/>
            <person name="Choi C."/>
            <person name="Clum A."/>
            <person name="Copeland A."/>
            <person name="Grisel N."/>
            <person name="Haridas S."/>
            <person name="Kipfer T."/>
            <person name="LaButti K."/>
            <person name="Lindquist E."/>
            <person name="Lipzen A."/>
            <person name="Maire R."/>
            <person name="Meier B."/>
            <person name="Mihaltcheva S."/>
            <person name="Molinier V."/>
            <person name="Murat C."/>
            <person name="Poggeler S."/>
            <person name="Quandt C.A."/>
            <person name="Sperisen C."/>
            <person name="Tritt A."/>
            <person name="Tisserant E."/>
            <person name="Crous P.W."/>
            <person name="Henrissat B."/>
            <person name="Nehls U."/>
            <person name="Egli S."/>
            <person name="Spatafora J.W."/>
            <person name="Grigoriev I.V."/>
            <person name="Martin F.M."/>
        </authorList>
    </citation>
    <scope>NUCLEOTIDE SEQUENCE [LARGE SCALE GENOMIC DNA]</scope>
    <source>
        <strain evidence="1 2">CBS 459.81</strain>
    </source>
</reference>
<proteinExistence type="predicted"/>